<name>A0A7J0CKI7_STRMI</name>
<feature type="region of interest" description="Disordered" evidence="1">
    <location>
        <begin position="1"/>
        <end position="77"/>
    </location>
</feature>
<accession>A0A7J0CKI7</accession>
<gene>
    <name evidence="2" type="ORF">Smic_08310</name>
</gene>
<proteinExistence type="predicted"/>
<dbReference type="AlphaFoldDB" id="A0A7J0CKI7"/>
<reference evidence="2 3" key="1">
    <citation type="submission" date="2020-05" db="EMBL/GenBank/DDBJ databases">
        <title>Whole genome shotgun sequence of Streptomyces microflavus NBRC 13062.</title>
        <authorList>
            <person name="Komaki H."/>
            <person name="Tamura T."/>
        </authorList>
    </citation>
    <scope>NUCLEOTIDE SEQUENCE [LARGE SCALE GENOMIC DNA]</scope>
    <source>
        <strain evidence="2 3">NBRC 13062</strain>
    </source>
</reference>
<feature type="compositionally biased region" description="Basic and acidic residues" evidence="1">
    <location>
        <begin position="34"/>
        <end position="44"/>
    </location>
</feature>
<organism evidence="2 3">
    <name type="scientific">Streptomyces microflavus</name>
    <name type="common">Streptomyces lipmanii</name>
    <dbReference type="NCBI Taxonomy" id="1919"/>
    <lineage>
        <taxon>Bacteria</taxon>
        <taxon>Bacillati</taxon>
        <taxon>Actinomycetota</taxon>
        <taxon>Actinomycetes</taxon>
        <taxon>Kitasatosporales</taxon>
        <taxon>Streptomycetaceae</taxon>
        <taxon>Streptomyces</taxon>
    </lineage>
</organism>
<evidence type="ECO:0000256" key="1">
    <source>
        <dbReference type="SAM" id="MobiDB-lite"/>
    </source>
</evidence>
<evidence type="ECO:0000313" key="2">
    <source>
        <dbReference type="EMBL" id="GFN02275.1"/>
    </source>
</evidence>
<protein>
    <submittedName>
        <fullName evidence="2">Uncharacterized protein</fullName>
    </submittedName>
</protein>
<comment type="caution">
    <text evidence="2">The sequence shown here is derived from an EMBL/GenBank/DDBJ whole genome shotgun (WGS) entry which is preliminary data.</text>
</comment>
<dbReference type="Proteomes" id="UP000498740">
    <property type="component" value="Unassembled WGS sequence"/>
</dbReference>
<feature type="compositionally biased region" description="Gly residues" evidence="1">
    <location>
        <begin position="1"/>
        <end position="17"/>
    </location>
</feature>
<sequence>MGGRLWQGCGHAAGVGHAGEDESGADGPGQPVHGRPDETGHKAGEGQGASGEADLAIHGRRRRGQPQPGHSPENRTDAWATVFTGANCEGESFTLRPHTGGASERLKVRSVVYN</sequence>
<dbReference type="EMBL" id="BLWD01000001">
    <property type="protein sequence ID" value="GFN02275.1"/>
    <property type="molecule type" value="Genomic_DNA"/>
</dbReference>
<evidence type="ECO:0000313" key="3">
    <source>
        <dbReference type="Proteomes" id="UP000498740"/>
    </source>
</evidence>